<dbReference type="InterPro" id="IPR027417">
    <property type="entry name" value="P-loop_NTPase"/>
</dbReference>
<keyword evidence="2" id="KW-0611">Plant defense</keyword>
<dbReference type="SUPFAM" id="SSF52540">
    <property type="entry name" value="P-loop containing nucleoside triphosphate hydrolases"/>
    <property type="match status" value="2"/>
</dbReference>
<accession>A0ABQ8D370</accession>
<dbReference type="InterPro" id="IPR036388">
    <property type="entry name" value="WH-like_DNA-bd_sf"/>
</dbReference>
<gene>
    <name evidence="4" type="ORF">HID58_023821</name>
</gene>
<dbReference type="InterPro" id="IPR003593">
    <property type="entry name" value="AAA+_ATPase"/>
</dbReference>
<proteinExistence type="inferred from homology"/>
<dbReference type="PANTHER" id="PTHR36766:SF3">
    <property type="entry name" value="RPW8 DOMAIN-CONTAINING PROTEIN"/>
    <property type="match status" value="1"/>
</dbReference>
<evidence type="ECO:0000313" key="4">
    <source>
        <dbReference type="EMBL" id="KAH0923803.1"/>
    </source>
</evidence>
<protein>
    <recommendedName>
        <fullName evidence="3">RPW8 domain-containing protein</fullName>
    </recommendedName>
</protein>
<dbReference type="Gene3D" id="3.80.10.10">
    <property type="entry name" value="Ribonuclease Inhibitor"/>
    <property type="match status" value="1"/>
</dbReference>
<dbReference type="InterPro" id="IPR032675">
    <property type="entry name" value="LRR_dom_sf"/>
</dbReference>
<organism evidence="4 5">
    <name type="scientific">Brassica napus</name>
    <name type="common">Rape</name>
    <dbReference type="NCBI Taxonomy" id="3708"/>
    <lineage>
        <taxon>Eukaryota</taxon>
        <taxon>Viridiplantae</taxon>
        <taxon>Streptophyta</taxon>
        <taxon>Embryophyta</taxon>
        <taxon>Tracheophyta</taxon>
        <taxon>Spermatophyta</taxon>
        <taxon>Magnoliopsida</taxon>
        <taxon>eudicotyledons</taxon>
        <taxon>Gunneridae</taxon>
        <taxon>Pentapetalae</taxon>
        <taxon>rosids</taxon>
        <taxon>malvids</taxon>
        <taxon>Brassicales</taxon>
        <taxon>Brassicaceae</taxon>
        <taxon>Brassiceae</taxon>
        <taxon>Brassica</taxon>
    </lineage>
</organism>
<dbReference type="Pfam" id="PF05659">
    <property type="entry name" value="RPW8"/>
    <property type="match status" value="2"/>
</dbReference>
<evidence type="ECO:0000256" key="1">
    <source>
        <dbReference type="ARBA" id="ARBA00008894"/>
    </source>
</evidence>
<comment type="similarity">
    <text evidence="1">Belongs to the disease resistance NB-LRR family.</text>
</comment>
<dbReference type="Gene3D" id="3.40.50.300">
    <property type="entry name" value="P-loop containing nucleotide triphosphate hydrolases"/>
    <property type="match status" value="2"/>
</dbReference>
<name>A0ABQ8D370_BRANA</name>
<dbReference type="Proteomes" id="UP000824890">
    <property type="component" value="Unassembled WGS sequence"/>
</dbReference>
<sequence length="1155" mass="130768">MQMNDVVSLGVGSVAGAVVSELLKVVIEEAKMVVSFKSVYMELASTMEDVLPAVIEIEMLQGAGELKKLKDIIDEALVLVRKCSQVKRWNLPSKAKYTRKIEEINKKVLKFCQIQLQLIMLRNQRLIMHQSGIFSYMSMPLEGSTMMSDILPEDTREAIESHLKNINKKIDGLSVYPPVYRDLCSVPMLDKVLVGLDLPLLEIKTKLFKDDDPVVSLVVSAPPGCGKTTLVTQLCHDDEIKVQNLLQHNGYEAPTFENDSQAADGLRNLLEELQEEGPILLVLDDVCHGADSFLQKFQINILNFKILVTSRFEFPSFGPTCHMNPLGDEDAKSLLIEKASLRHLSFKNDHIFQEILKRCYGFPFLIEEIGVRLVKEAVREGVLLQVESESEEETTFNSPHINERCGAVVSELLKVVIEEAKMVLTFKSVYMELASTMEDVLPIIEEIEMLPGAGELKKLKDIIDEALVLVRKCSQVKRWNLPSKAKYTRKIDEINKKMLKYCQIQLQLIMLRNQRLMMRQQGLLACQIVPDELDKVLVGLDLPLMEVKKKFLGDDDLVVSAPPGCGKTTLVTQLCHDDEIKEKFEYIFFCDVSRVPTFRTIVQTLLQHSGYEAPTFENDSQAVGGLRKLIEELKEDGPILLVLDDVWLGADSFLQKFQINIQDFKILVTSRFEFPSFGPIYHLKPLGDEDAKSLLIERASSCFFFAGYHTLKCCYGLPLLIEVIGVQLVRKSIDGLGEVISWSEEETVLDLQLIRKFVNWATDKVKSWSEEKTILDNPQPNVLECLQPSLNILDPHLKDFFLDIGSFLTQGKIRVSSIIDIWMELYGKSSKSSAVYVKYLNELAFRNLLELDPPRISENKDGFYDGFLDSQHSILRDLAICQSKSEEHHERERLNLEIREDAFPDWCLDLMQPISARLLSISTDDLFSSTWAEMDCPNVEALVLNLSSSSYALPNFIATMKKLKVVAIINHGLGPAKLTNLSCLSSLPNLKRIIFENVSITMLDVLLSRLGSLEKLSLFMCRVGLEVSYNIKEIAIPEALPSLQEIDINYCYDLDELPDWVCEVVSLKKLSITNCGKFSVLPKSIGNLSNLEKLPLEIGKLQKLKKISMRMCLGCELPDSVKNLSNLKVDCDEDTRLLWERLKPEMGSWRILMGM</sequence>
<evidence type="ECO:0000313" key="5">
    <source>
        <dbReference type="Proteomes" id="UP000824890"/>
    </source>
</evidence>
<dbReference type="PANTHER" id="PTHR36766">
    <property type="entry name" value="PLANT BROAD-SPECTRUM MILDEW RESISTANCE PROTEIN RPW8"/>
    <property type="match status" value="1"/>
</dbReference>
<dbReference type="SMART" id="SM00382">
    <property type="entry name" value="AAA"/>
    <property type="match status" value="2"/>
</dbReference>
<feature type="domain" description="RPW8" evidence="3">
    <location>
        <begin position="1"/>
        <end position="150"/>
    </location>
</feature>
<reference evidence="4 5" key="1">
    <citation type="submission" date="2021-05" db="EMBL/GenBank/DDBJ databases">
        <title>Genome Assembly of Synthetic Allotetraploid Brassica napus Reveals Homoeologous Exchanges between Subgenomes.</title>
        <authorList>
            <person name="Davis J.T."/>
        </authorList>
    </citation>
    <scope>NUCLEOTIDE SEQUENCE [LARGE SCALE GENOMIC DNA]</scope>
    <source>
        <strain evidence="5">cv. Da-Ae</strain>
        <tissue evidence="4">Seedling</tissue>
    </source>
</reference>
<keyword evidence="5" id="KW-1185">Reference proteome</keyword>
<evidence type="ECO:0000259" key="3">
    <source>
        <dbReference type="PROSITE" id="PS51153"/>
    </source>
</evidence>
<dbReference type="PRINTS" id="PR00364">
    <property type="entry name" value="DISEASERSIST"/>
</dbReference>
<dbReference type="Gene3D" id="1.10.10.10">
    <property type="entry name" value="Winged helix-like DNA-binding domain superfamily/Winged helix DNA-binding domain"/>
    <property type="match status" value="1"/>
</dbReference>
<dbReference type="Pfam" id="PF00931">
    <property type="entry name" value="NB-ARC"/>
    <property type="match status" value="1"/>
</dbReference>
<dbReference type="SUPFAM" id="SSF52047">
    <property type="entry name" value="RNI-like"/>
    <property type="match status" value="1"/>
</dbReference>
<dbReference type="PROSITE" id="PS51153">
    <property type="entry name" value="RPW8"/>
    <property type="match status" value="2"/>
</dbReference>
<dbReference type="EMBL" id="JAGKQM010000006">
    <property type="protein sequence ID" value="KAH0923803.1"/>
    <property type="molecule type" value="Genomic_DNA"/>
</dbReference>
<feature type="domain" description="RPW8" evidence="3">
    <location>
        <begin position="391"/>
        <end position="540"/>
    </location>
</feature>
<dbReference type="InterPro" id="IPR008808">
    <property type="entry name" value="Powdery_mildew-R_dom"/>
</dbReference>
<dbReference type="InterPro" id="IPR002182">
    <property type="entry name" value="NB-ARC"/>
</dbReference>
<evidence type="ECO:0000256" key="2">
    <source>
        <dbReference type="ARBA" id="ARBA00022821"/>
    </source>
</evidence>
<comment type="caution">
    <text evidence="4">The sequence shown here is derived from an EMBL/GenBank/DDBJ whole genome shotgun (WGS) entry which is preliminary data.</text>
</comment>